<dbReference type="AlphaFoldDB" id="A0A9W6BND9"/>
<comment type="caution">
    <text evidence="1">The sequence shown here is derived from an EMBL/GenBank/DDBJ whole genome shotgun (WGS) entry which is preliminary data.</text>
</comment>
<evidence type="ECO:0000313" key="2">
    <source>
        <dbReference type="Proteomes" id="UP001165080"/>
    </source>
</evidence>
<reference evidence="1 2" key="1">
    <citation type="journal article" date="2023" name="Commun. Biol.">
        <title>Reorganization of the ancestral sex-determining regions during the evolution of trioecy in Pleodorina starrii.</title>
        <authorList>
            <person name="Takahashi K."/>
            <person name="Suzuki S."/>
            <person name="Kawai-Toyooka H."/>
            <person name="Yamamoto K."/>
            <person name="Hamaji T."/>
            <person name="Ootsuki R."/>
            <person name="Yamaguchi H."/>
            <person name="Kawachi M."/>
            <person name="Higashiyama T."/>
            <person name="Nozaki H."/>
        </authorList>
    </citation>
    <scope>NUCLEOTIDE SEQUENCE [LARGE SCALE GENOMIC DNA]</scope>
    <source>
        <strain evidence="1 2">NIES-4479</strain>
    </source>
</reference>
<organism evidence="1 2">
    <name type="scientific">Pleodorina starrii</name>
    <dbReference type="NCBI Taxonomy" id="330485"/>
    <lineage>
        <taxon>Eukaryota</taxon>
        <taxon>Viridiplantae</taxon>
        <taxon>Chlorophyta</taxon>
        <taxon>core chlorophytes</taxon>
        <taxon>Chlorophyceae</taxon>
        <taxon>CS clade</taxon>
        <taxon>Chlamydomonadales</taxon>
        <taxon>Volvocaceae</taxon>
        <taxon>Pleodorina</taxon>
    </lineage>
</organism>
<name>A0A9W6BND9_9CHLO</name>
<dbReference type="Gene3D" id="3.40.50.1000">
    <property type="entry name" value="HAD superfamily/HAD-like"/>
    <property type="match status" value="1"/>
</dbReference>
<dbReference type="PANTHER" id="PTHR43611:SF3">
    <property type="entry name" value="FLAVIN MONONUCLEOTIDE HYDROLASE 1, CHLOROPLATIC"/>
    <property type="match status" value="1"/>
</dbReference>
<sequence>MLGSLGLRCRSRLVGRWSRRPPPKHGHLRCSAMASSGAQRPVILMDIMDTVVYDPFFHDMPIFFEMSFKELLASKHPTAWVEFECGSISEDELLAKFFADGRKVDGAALKAMMASKYRYLDGMEALLGRLKAANYELHAMSNYPSWFRLIEEKLRPSEYMKWTFVSCEGPMKGFRKPAAEAFEVCVMTLQQRPENLIFVDDRKVNVEAACTAGLDGILFQGAEALESELLRRGLVF</sequence>
<keyword evidence="2" id="KW-1185">Reference proteome</keyword>
<dbReference type="PANTHER" id="PTHR43611">
    <property type="entry name" value="ALPHA-D-GLUCOSE 1-PHOSPHATE PHOSPHATASE"/>
    <property type="match status" value="1"/>
</dbReference>
<accession>A0A9W6BND9</accession>
<gene>
    <name evidence="1" type="primary">PLEST007130</name>
    <name evidence="1" type="ORF">PLESTB_000988600</name>
</gene>
<proteinExistence type="predicted"/>
<dbReference type="InterPro" id="IPR036412">
    <property type="entry name" value="HAD-like_sf"/>
</dbReference>
<dbReference type="InterPro" id="IPR023214">
    <property type="entry name" value="HAD_sf"/>
</dbReference>
<evidence type="ECO:0000313" key="1">
    <source>
        <dbReference type="EMBL" id="GLC55451.1"/>
    </source>
</evidence>
<dbReference type="EMBL" id="BRXU01000013">
    <property type="protein sequence ID" value="GLC55451.1"/>
    <property type="molecule type" value="Genomic_DNA"/>
</dbReference>
<dbReference type="Proteomes" id="UP001165080">
    <property type="component" value="Unassembled WGS sequence"/>
</dbReference>
<dbReference type="SUPFAM" id="SSF56784">
    <property type="entry name" value="HAD-like"/>
    <property type="match status" value="1"/>
</dbReference>
<dbReference type="OrthoDB" id="2012566at2759"/>
<protein>
    <submittedName>
        <fullName evidence="1">Uncharacterized protein</fullName>
    </submittedName>
</protein>